<sequence>MGRPPDSTPLEASAVLPQCYIPQLPVMTSSCTGIRLTLDEAEDGLLHLDGKVGDKVLRKCGGPSGCWFWGANVPGSVAEEIDLDLPVLQRCGPVRSPVVRMRQPATVHGCSLDGFQRISPLWVPSVLRGALSPGEVSRAAGARGGHVPFVRYVLRRLTSSG</sequence>
<accession>A0AAV7Q026</accession>
<dbReference type="AlphaFoldDB" id="A0AAV7Q026"/>
<proteinExistence type="predicted"/>
<organism evidence="1 2">
    <name type="scientific">Pleurodeles waltl</name>
    <name type="common">Iberian ribbed newt</name>
    <dbReference type="NCBI Taxonomy" id="8319"/>
    <lineage>
        <taxon>Eukaryota</taxon>
        <taxon>Metazoa</taxon>
        <taxon>Chordata</taxon>
        <taxon>Craniata</taxon>
        <taxon>Vertebrata</taxon>
        <taxon>Euteleostomi</taxon>
        <taxon>Amphibia</taxon>
        <taxon>Batrachia</taxon>
        <taxon>Caudata</taxon>
        <taxon>Salamandroidea</taxon>
        <taxon>Salamandridae</taxon>
        <taxon>Pleurodelinae</taxon>
        <taxon>Pleurodeles</taxon>
    </lineage>
</organism>
<reference evidence="1" key="1">
    <citation type="journal article" date="2022" name="bioRxiv">
        <title>Sequencing and chromosome-scale assembly of the giantPleurodeles waltlgenome.</title>
        <authorList>
            <person name="Brown T."/>
            <person name="Elewa A."/>
            <person name="Iarovenko S."/>
            <person name="Subramanian E."/>
            <person name="Araus A.J."/>
            <person name="Petzold A."/>
            <person name="Susuki M."/>
            <person name="Suzuki K.-i.T."/>
            <person name="Hayashi T."/>
            <person name="Toyoda A."/>
            <person name="Oliveira C."/>
            <person name="Osipova E."/>
            <person name="Leigh N.D."/>
            <person name="Simon A."/>
            <person name="Yun M.H."/>
        </authorList>
    </citation>
    <scope>NUCLEOTIDE SEQUENCE</scope>
    <source>
        <strain evidence="1">20211129_DDA</strain>
        <tissue evidence="1">Liver</tissue>
    </source>
</reference>
<evidence type="ECO:0000313" key="1">
    <source>
        <dbReference type="EMBL" id="KAJ1131473.1"/>
    </source>
</evidence>
<keyword evidence="2" id="KW-1185">Reference proteome</keyword>
<comment type="caution">
    <text evidence="1">The sequence shown here is derived from an EMBL/GenBank/DDBJ whole genome shotgun (WGS) entry which is preliminary data.</text>
</comment>
<dbReference type="Proteomes" id="UP001066276">
    <property type="component" value="Chromosome 7"/>
</dbReference>
<dbReference type="EMBL" id="JANPWB010000011">
    <property type="protein sequence ID" value="KAJ1131473.1"/>
    <property type="molecule type" value="Genomic_DNA"/>
</dbReference>
<gene>
    <name evidence="1" type="ORF">NDU88_009810</name>
</gene>
<protein>
    <submittedName>
        <fullName evidence="1">Uncharacterized protein</fullName>
    </submittedName>
</protein>
<name>A0AAV7Q026_PLEWA</name>
<dbReference type="PROSITE" id="PS51257">
    <property type="entry name" value="PROKAR_LIPOPROTEIN"/>
    <property type="match status" value="1"/>
</dbReference>
<evidence type="ECO:0000313" key="2">
    <source>
        <dbReference type="Proteomes" id="UP001066276"/>
    </source>
</evidence>